<feature type="compositionally biased region" description="Polar residues" evidence="1">
    <location>
        <begin position="82"/>
        <end position="95"/>
    </location>
</feature>
<dbReference type="PANTHER" id="PTHR14955:SF7">
    <property type="entry name" value="TRANSCRIPTION FACTOR 20"/>
    <property type="match status" value="1"/>
</dbReference>
<accession>A0A8C7F2P7</accession>
<dbReference type="Ensembl" id="ENSOKIT00005009894.1">
    <property type="protein sequence ID" value="ENSOKIP00005009336.1"/>
    <property type="gene ID" value="ENSOKIG00005004103.1"/>
</dbReference>
<reference evidence="3" key="2">
    <citation type="submission" date="2025-09" db="UniProtKB">
        <authorList>
            <consortium name="Ensembl"/>
        </authorList>
    </citation>
    <scope>IDENTIFICATION</scope>
</reference>
<dbReference type="GeneTree" id="ENSGT00940000157896"/>
<evidence type="ECO:0000256" key="2">
    <source>
        <dbReference type="SAM" id="Phobius"/>
    </source>
</evidence>
<dbReference type="GO" id="GO:0006357">
    <property type="term" value="P:regulation of transcription by RNA polymerase II"/>
    <property type="evidence" value="ECO:0007669"/>
    <property type="project" value="TreeGrafter"/>
</dbReference>
<dbReference type="InterPro" id="IPR052440">
    <property type="entry name" value="Trans_Reg/Chrom_Remod"/>
</dbReference>
<name>A0A8C7F2P7_ONCKI</name>
<feature type="region of interest" description="Disordered" evidence="1">
    <location>
        <begin position="52"/>
        <end position="110"/>
    </location>
</feature>
<feature type="transmembrane region" description="Helical" evidence="2">
    <location>
        <begin position="128"/>
        <end position="145"/>
    </location>
</feature>
<keyword evidence="2" id="KW-0812">Transmembrane</keyword>
<reference evidence="3" key="1">
    <citation type="submission" date="2025-08" db="UniProtKB">
        <authorList>
            <consortium name="Ensembl"/>
        </authorList>
    </citation>
    <scope>IDENTIFICATION</scope>
</reference>
<evidence type="ECO:0000313" key="4">
    <source>
        <dbReference type="Proteomes" id="UP000694557"/>
    </source>
</evidence>
<dbReference type="PANTHER" id="PTHR14955">
    <property type="entry name" value="RETINOIC ACID INDUCED 1/TRANSCRIPTION FACTOR 20"/>
    <property type="match status" value="1"/>
</dbReference>
<feature type="transmembrane region" description="Helical" evidence="2">
    <location>
        <begin position="165"/>
        <end position="183"/>
    </location>
</feature>
<proteinExistence type="predicted"/>
<sequence>MKWANYKNLGDLYGPYYPPEYATRLPKNQPQIRQSLVTTGMSRNVQNLDTISNQQQTEDTQQRPQHRKLTSHPRFKRRQKSSENSPRMVPSNSKASLPFQPPPPTLDSLGPLAQLAQLPQMPMDPEELWVHEACMVWTSGVYLVNGRLYGLQEALDGARDTVSNLFVVGVYTVYNVMILVTVYRYSFQLNIPKAVLRCPHSQPAKSVYLEQSERG</sequence>
<protein>
    <submittedName>
        <fullName evidence="3">Uncharacterized protein</fullName>
    </submittedName>
</protein>
<keyword evidence="2" id="KW-1133">Transmembrane helix</keyword>
<evidence type="ECO:0000256" key="1">
    <source>
        <dbReference type="SAM" id="MobiDB-lite"/>
    </source>
</evidence>
<keyword evidence="2" id="KW-0472">Membrane</keyword>
<dbReference type="GO" id="GO:0005634">
    <property type="term" value="C:nucleus"/>
    <property type="evidence" value="ECO:0007669"/>
    <property type="project" value="TreeGrafter"/>
</dbReference>
<feature type="compositionally biased region" description="Low complexity" evidence="1">
    <location>
        <begin position="54"/>
        <end position="63"/>
    </location>
</feature>
<feature type="compositionally biased region" description="Basic residues" evidence="1">
    <location>
        <begin position="64"/>
        <end position="79"/>
    </location>
</feature>
<evidence type="ECO:0000313" key="3">
    <source>
        <dbReference type="Ensembl" id="ENSOKIP00005009336.1"/>
    </source>
</evidence>
<organism evidence="3 4">
    <name type="scientific">Oncorhynchus kisutch</name>
    <name type="common">Coho salmon</name>
    <name type="synonym">Salmo kisutch</name>
    <dbReference type="NCBI Taxonomy" id="8019"/>
    <lineage>
        <taxon>Eukaryota</taxon>
        <taxon>Metazoa</taxon>
        <taxon>Chordata</taxon>
        <taxon>Craniata</taxon>
        <taxon>Vertebrata</taxon>
        <taxon>Euteleostomi</taxon>
        <taxon>Actinopterygii</taxon>
        <taxon>Neopterygii</taxon>
        <taxon>Teleostei</taxon>
        <taxon>Protacanthopterygii</taxon>
        <taxon>Salmoniformes</taxon>
        <taxon>Salmonidae</taxon>
        <taxon>Salmoninae</taxon>
        <taxon>Oncorhynchus</taxon>
    </lineage>
</organism>
<dbReference type="AlphaFoldDB" id="A0A8C7F2P7"/>
<keyword evidence="4" id="KW-1185">Reference proteome</keyword>
<dbReference type="Proteomes" id="UP000694557">
    <property type="component" value="Unassembled WGS sequence"/>
</dbReference>